<keyword evidence="4 6" id="KW-1133">Transmembrane helix</keyword>
<dbReference type="GO" id="GO:0016020">
    <property type="term" value="C:membrane"/>
    <property type="evidence" value="ECO:0007669"/>
    <property type="project" value="UniProtKB-SubCell"/>
</dbReference>
<evidence type="ECO:0000256" key="4">
    <source>
        <dbReference type="ARBA" id="ARBA00022989"/>
    </source>
</evidence>
<reference evidence="8" key="1">
    <citation type="submission" date="2022-11" db="UniProtKB">
        <authorList>
            <consortium name="WormBaseParasite"/>
        </authorList>
    </citation>
    <scope>IDENTIFICATION</scope>
</reference>
<comment type="similarity">
    <text evidence="2">Belongs to the TMEM200 family.</text>
</comment>
<accession>A0A914RD07</accession>
<name>A0A914RD07_PAREQ</name>
<comment type="subcellular location">
    <subcellularLocation>
        <location evidence="1">Membrane</location>
        <topology evidence="1">Multi-pass membrane protein</topology>
    </subcellularLocation>
</comment>
<dbReference type="PANTHER" id="PTHR31815">
    <property type="entry name" value="AGAP005329-PA"/>
    <property type="match status" value="1"/>
</dbReference>
<proteinExistence type="inferred from homology"/>
<evidence type="ECO:0000256" key="3">
    <source>
        <dbReference type="ARBA" id="ARBA00022692"/>
    </source>
</evidence>
<keyword evidence="3 6" id="KW-0812">Transmembrane</keyword>
<evidence type="ECO:0000313" key="7">
    <source>
        <dbReference type="Proteomes" id="UP000887564"/>
    </source>
</evidence>
<dbReference type="AlphaFoldDB" id="A0A914RD07"/>
<sequence>MNVQEERYNKETDEKEIVINLSKRYQLKSLQYVGPILMGVGSFILIIACVIT</sequence>
<evidence type="ECO:0000313" key="8">
    <source>
        <dbReference type="WBParaSite" id="PEQ_0000438301-mRNA-1"/>
    </source>
</evidence>
<organism evidence="7 8">
    <name type="scientific">Parascaris equorum</name>
    <name type="common">Equine roundworm</name>
    <dbReference type="NCBI Taxonomy" id="6256"/>
    <lineage>
        <taxon>Eukaryota</taxon>
        <taxon>Metazoa</taxon>
        <taxon>Ecdysozoa</taxon>
        <taxon>Nematoda</taxon>
        <taxon>Chromadorea</taxon>
        <taxon>Rhabditida</taxon>
        <taxon>Spirurina</taxon>
        <taxon>Ascaridomorpha</taxon>
        <taxon>Ascaridoidea</taxon>
        <taxon>Ascarididae</taxon>
        <taxon>Parascaris</taxon>
    </lineage>
</organism>
<evidence type="ECO:0000256" key="1">
    <source>
        <dbReference type="ARBA" id="ARBA00004141"/>
    </source>
</evidence>
<dbReference type="WBParaSite" id="PEQ_0000438301-mRNA-1">
    <property type="protein sequence ID" value="PEQ_0000438301-mRNA-1"/>
    <property type="gene ID" value="PEQ_0000438301"/>
</dbReference>
<protein>
    <submittedName>
        <fullName evidence="8">Uncharacterized protein</fullName>
    </submittedName>
</protein>
<evidence type="ECO:0000256" key="6">
    <source>
        <dbReference type="SAM" id="Phobius"/>
    </source>
</evidence>
<feature type="transmembrane region" description="Helical" evidence="6">
    <location>
        <begin position="32"/>
        <end position="51"/>
    </location>
</feature>
<dbReference type="PANTHER" id="PTHR31815:SF1">
    <property type="entry name" value="TRANSMEMBRANE PROTEIN 200C"/>
    <property type="match status" value="1"/>
</dbReference>
<keyword evidence="5 6" id="KW-0472">Membrane</keyword>
<evidence type="ECO:0000256" key="5">
    <source>
        <dbReference type="ARBA" id="ARBA00023136"/>
    </source>
</evidence>
<dbReference type="Proteomes" id="UP000887564">
    <property type="component" value="Unplaced"/>
</dbReference>
<evidence type="ECO:0000256" key="2">
    <source>
        <dbReference type="ARBA" id="ARBA00005308"/>
    </source>
</evidence>
<keyword evidence="7" id="KW-1185">Reference proteome</keyword>
<dbReference type="InterPro" id="IPR018787">
    <property type="entry name" value="DUF2371_TMEM200"/>
</dbReference>